<keyword evidence="1" id="KW-1133">Transmembrane helix</keyword>
<protein>
    <submittedName>
        <fullName evidence="2">Uncharacterized protein</fullName>
    </submittedName>
</protein>
<keyword evidence="3" id="KW-1185">Reference proteome</keyword>
<evidence type="ECO:0000313" key="3">
    <source>
        <dbReference type="Proteomes" id="UP000185557"/>
    </source>
</evidence>
<comment type="caution">
    <text evidence="2">The sequence shown here is derived from an EMBL/GenBank/DDBJ whole genome shotgun (WGS) entry which is preliminary data.</text>
</comment>
<name>A0A1U7J708_9CYAN</name>
<reference evidence="2 3" key="1">
    <citation type="submission" date="2016-11" db="EMBL/GenBank/DDBJ databases">
        <title>Draft Genome Sequences of Nine Cyanobacterial Strains from Diverse Habitats.</title>
        <authorList>
            <person name="Zhu T."/>
            <person name="Hou S."/>
            <person name="Lu X."/>
            <person name="Hess W.R."/>
        </authorList>
    </citation>
    <scope>NUCLEOTIDE SEQUENCE [LARGE SCALE GENOMIC DNA]</scope>
    <source>
        <strain evidence="2 3">NIES-30</strain>
    </source>
</reference>
<dbReference type="AlphaFoldDB" id="A0A1U7J708"/>
<dbReference type="STRING" id="549789.NIES30_09290"/>
<evidence type="ECO:0000313" key="2">
    <source>
        <dbReference type="EMBL" id="OKH48723.1"/>
    </source>
</evidence>
<organism evidence="2 3">
    <name type="scientific">Phormidium tenue NIES-30</name>
    <dbReference type="NCBI Taxonomy" id="549789"/>
    <lineage>
        <taxon>Bacteria</taxon>
        <taxon>Bacillati</taxon>
        <taxon>Cyanobacteriota</taxon>
        <taxon>Cyanophyceae</taxon>
        <taxon>Oscillatoriophycideae</taxon>
        <taxon>Oscillatoriales</taxon>
        <taxon>Oscillatoriaceae</taxon>
        <taxon>Phormidium</taxon>
    </lineage>
</organism>
<dbReference type="Proteomes" id="UP000185557">
    <property type="component" value="Unassembled WGS sequence"/>
</dbReference>
<keyword evidence="1" id="KW-0472">Membrane</keyword>
<accession>A0A1U7J708</accession>
<feature type="transmembrane region" description="Helical" evidence="1">
    <location>
        <begin position="69"/>
        <end position="88"/>
    </location>
</feature>
<evidence type="ECO:0000256" key="1">
    <source>
        <dbReference type="SAM" id="Phobius"/>
    </source>
</evidence>
<feature type="transmembrane region" description="Helical" evidence="1">
    <location>
        <begin position="17"/>
        <end position="35"/>
    </location>
</feature>
<gene>
    <name evidence="2" type="ORF">NIES30_09290</name>
</gene>
<keyword evidence="1" id="KW-0812">Transmembrane</keyword>
<dbReference type="EMBL" id="MRCG01000005">
    <property type="protein sequence ID" value="OKH48723.1"/>
    <property type="molecule type" value="Genomic_DNA"/>
</dbReference>
<proteinExistence type="predicted"/>
<sequence length="173" mass="19518">MDAMRDWVQSVSNFRSLGFWSLLASGALSIGYWLLSDVISIDLQTRDVAFVGAMIGLGLDLFFRNTLIGKLLICALNAFYISIFFHVFKLTLGASTAREIREELISSIQVELKSKNSAFSERKLTVSNSEDLMNEIAMLRADVNFVMDEVINLDSQICEFQQDLGNLYRQDDP</sequence>